<accession>A0A8S9U702</accession>
<organism evidence="1 2">
    <name type="scientific">Phytophthora infestans</name>
    <name type="common">Potato late blight agent</name>
    <name type="synonym">Botrytis infestans</name>
    <dbReference type="NCBI Taxonomy" id="4787"/>
    <lineage>
        <taxon>Eukaryota</taxon>
        <taxon>Sar</taxon>
        <taxon>Stramenopiles</taxon>
        <taxon>Oomycota</taxon>
        <taxon>Peronosporomycetes</taxon>
        <taxon>Peronosporales</taxon>
        <taxon>Peronosporaceae</taxon>
        <taxon>Phytophthora</taxon>
    </lineage>
</organism>
<dbReference type="EMBL" id="JAACNO010002158">
    <property type="protein sequence ID" value="KAF4135422.1"/>
    <property type="molecule type" value="Genomic_DNA"/>
</dbReference>
<reference evidence="1" key="1">
    <citation type="submission" date="2020-03" db="EMBL/GenBank/DDBJ databases">
        <title>Hybrid Assembly of Korean Phytophthora infestans isolates.</title>
        <authorList>
            <person name="Prokchorchik M."/>
            <person name="Lee Y."/>
            <person name="Seo J."/>
            <person name="Cho J.-H."/>
            <person name="Park Y.-E."/>
            <person name="Jang D.-C."/>
            <person name="Im J.-S."/>
            <person name="Choi J.-G."/>
            <person name="Park H.-J."/>
            <person name="Lee G.-B."/>
            <person name="Lee Y.-G."/>
            <person name="Hong S.-Y."/>
            <person name="Cho K."/>
            <person name="Sohn K.H."/>
        </authorList>
    </citation>
    <scope>NUCLEOTIDE SEQUENCE</scope>
    <source>
        <strain evidence="1">KR_2_A2</strain>
    </source>
</reference>
<feature type="non-terminal residue" evidence="1">
    <location>
        <position position="287"/>
    </location>
</feature>
<name>A0A8S9U702_PHYIN</name>
<protein>
    <submittedName>
        <fullName evidence="1">Uncharacterized protein</fullName>
    </submittedName>
</protein>
<dbReference type="Proteomes" id="UP000704712">
    <property type="component" value="Unassembled WGS sequence"/>
</dbReference>
<comment type="caution">
    <text evidence="1">The sequence shown here is derived from an EMBL/GenBank/DDBJ whole genome shotgun (WGS) entry which is preliminary data.</text>
</comment>
<evidence type="ECO:0000313" key="1">
    <source>
        <dbReference type="EMBL" id="KAF4135422.1"/>
    </source>
</evidence>
<gene>
    <name evidence="1" type="ORF">GN958_ATG15378</name>
</gene>
<evidence type="ECO:0000313" key="2">
    <source>
        <dbReference type="Proteomes" id="UP000704712"/>
    </source>
</evidence>
<sequence length="287" mass="32082">NIAATTASQATANVEMAGDIKLNGIMTARKGIFEKQPRGGKLKKLTFTLVDGFEVLRTKLLGYLERAPFTGLQLNDERIHFKASKDASQNRFFVVNADNFGTLLRRRRKSWNQDVLGNLSFEFFLYCKARPKPAPTLHRATAARIRTATAAVEPYQENNGVVLGPITLNHLVTTHDRQPDSTQFTIPIDNTTRQAMAIDEAAARLATALQNNVQRQTASIRLEINGTWNTFKVDVSSLRNALRLPDHDKFTQGIFHGFVPVDPPAMNLNDVDHIEEEKVSAKREEEG</sequence>
<proteinExistence type="predicted"/>
<dbReference type="AlphaFoldDB" id="A0A8S9U702"/>